<protein>
    <submittedName>
        <fullName evidence="1 2">6-phosphofructokinase</fullName>
    </submittedName>
</protein>
<dbReference type="eggNOG" id="ENOG5033RBI">
    <property type="taxonomic scope" value="Bacteria"/>
</dbReference>
<dbReference type="EMBL" id="HG964447">
    <property type="protein sequence ID" value="CDO91540.1"/>
    <property type="molecule type" value="Genomic_DNA"/>
</dbReference>
<dbReference type="HOGENOM" id="CLU_857437_0_0_11"/>
<dbReference type="GO" id="GO:0016301">
    <property type="term" value="F:kinase activity"/>
    <property type="evidence" value="ECO:0007669"/>
    <property type="project" value="UniProtKB-KW"/>
</dbReference>
<dbReference type="Proteomes" id="UP000193710">
    <property type="component" value="Unassembled WGS sequence"/>
</dbReference>
<sequence>MSVQPGALSSGLPAANEQVVTSCPPVPGWTENLLFTHYDPVRDVGMWLHLGTVADMWEMWEDRVLIALPADRGVLSMWAYHRTVPERRPAGANLAFRCEEPFAKWHITFDGFCVRSSYDAMRCAPLPDGPKTHVRLDLEVHGVTPVWDAEASPPTDSGAGMAEQSWAREHYEQLTRVVGEVTVGSETFQFDGGGWRDHSRGPRGADTLTDWGGHVIAGGVMPSGRAFGFCRYWARDGRVTLQGAYAVTDGSLRHVKLEEIPPPAVLQRDGEQFGCKLDGQPIEATICSSLWLSMAEGLPYGLVNPAQAYTVSWAEVTWGGETGYAYLERSSLTGPPPR</sequence>
<name>A0A024K655_9MYCO</name>
<accession>A0A024K655</accession>
<evidence type="ECO:0000313" key="3">
    <source>
        <dbReference type="Proteomes" id="UP000193710"/>
    </source>
</evidence>
<reference evidence="2 3" key="3">
    <citation type="submission" date="2016-01" db="EMBL/GenBank/DDBJ databases">
        <title>The new phylogeny of the genus Mycobacterium.</title>
        <authorList>
            <person name="Tarcisio F."/>
            <person name="Conor M."/>
            <person name="Antonella G."/>
            <person name="Elisabetta G."/>
            <person name="Giulia F.S."/>
            <person name="Sara T."/>
            <person name="Anna F."/>
            <person name="Clotilde B."/>
            <person name="Roberto B."/>
            <person name="Veronica D.S."/>
            <person name="Fabio R."/>
            <person name="Monica P."/>
            <person name="Olivier J."/>
            <person name="Enrico T."/>
            <person name="Nicola S."/>
        </authorList>
    </citation>
    <scope>NUCLEOTIDE SEQUENCE [LARGE SCALE GENOMIC DNA]</scope>
    <source>
        <strain evidence="2 3">DSM 44626</strain>
    </source>
</reference>
<evidence type="ECO:0000313" key="2">
    <source>
        <dbReference type="EMBL" id="ORX07626.1"/>
    </source>
</evidence>
<dbReference type="SUPFAM" id="SSF159245">
    <property type="entry name" value="AttH-like"/>
    <property type="match status" value="1"/>
</dbReference>
<dbReference type="EMBL" id="LQPY01000004">
    <property type="protein sequence ID" value="ORX07626.1"/>
    <property type="molecule type" value="Genomic_DNA"/>
</dbReference>
<dbReference type="AlphaFoldDB" id="A0A024K655"/>
<keyword evidence="3" id="KW-1185">Reference proteome</keyword>
<organism evidence="1">
    <name type="scientific">Mycobacterium triplex</name>
    <dbReference type="NCBI Taxonomy" id="47839"/>
    <lineage>
        <taxon>Bacteria</taxon>
        <taxon>Bacillati</taxon>
        <taxon>Actinomycetota</taxon>
        <taxon>Actinomycetes</taxon>
        <taxon>Mycobacteriales</taxon>
        <taxon>Mycobacteriaceae</taxon>
        <taxon>Mycobacterium</taxon>
        <taxon>Mycobacterium simiae complex</taxon>
    </lineage>
</organism>
<reference evidence="1" key="1">
    <citation type="journal article" date="2014" name="Genome Announc.">
        <title>Draft Genome Sequence of Mycobacterium triplex DSM 44626.</title>
        <authorList>
            <person name="Sassi M."/>
            <person name="Croce O."/>
            <person name="Robert C."/>
            <person name="Raoult D."/>
            <person name="Drancourt M."/>
        </authorList>
    </citation>
    <scope>NUCLEOTIDE SEQUENCE [LARGE SCALE GENOMIC DNA]</scope>
    <source>
        <strain evidence="1">DSM 44626</strain>
    </source>
</reference>
<keyword evidence="1" id="KW-0418">Kinase</keyword>
<dbReference type="Proteomes" id="UP000028880">
    <property type="component" value="Unassembled WGS sequence"/>
</dbReference>
<proteinExistence type="predicted"/>
<gene>
    <name evidence="2" type="ORF">AWC29_05495</name>
    <name evidence="1" type="ORF">BN973_05949</name>
</gene>
<reference evidence="1" key="2">
    <citation type="submission" date="2014-04" db="EMBL/GenBank/DDBJ databases">
        <authorList>
            <person name="Urmite Genomes U."/>
        </authorList>
    </citation>
    <scope>NUCLEOTIDE SEQUENCE</scope>
    <source>
        <strain evidence="1">DSM 44626</strain>
    </source>
</reference>
<dbReference type="RefSeq" id="WP_036473869.1">
    <property type="nucleotide sequence ID" value="NZ_HG964447.1"/>
</dbReference>
<dbReference type="STRING" id="47839.BN973_05949"/>
<evidence type="ECO:0000313" key="1">
    <source>
        <dbReference type="EMBL" id="CDO91540.1"/>
    </source>
</evidence>
<keyword evidence="1" id="KW-0808">Transferase</keyword>
<dbReference type="OrthoDB" id="4507307at2"/>